<gene>
    <name evidence="10" type="ORF">HNR61_002729</name>
</gene>
<dbReference type="GO" id="GO:0005975">
    <property type="term" value="P:carbohydrate metabolic process"/>
    <property type="evidence" value="ECO:0007669"/>
    <property type="project" value="InterPro"/>
</dbReference>
<evidence type="ECO:0000256" key="3">
    <source>
        <dbReference type="ARBA" id="ARBA00012663"/>
    </source>
</evidence>
<feature type="chain" id="PRO_5030965583" description="beta-N-acetylhexosaminidase" evidence="7">
    <location>
        <begin position="26"/>
        <end position="574"/>
    </location>
</feature>
<dbReference type="Proteomes" id="UP000572680">
    <property type="component" value="Unassembled WGS sequence"/>
</dbReference>
<dbReference type="RefSeq" id="WP_220509301.1">
    <property type="nucleotide sequence ID" value="NZ_BAAALP010000009.1"/>
</dbReference>
<accession>A0A7W3LMX9</accession>
<dbReference type="InterPro" id="IPR017853">
    <property type="entry name" value="GH"/>
</dbReference>
<dbReference type="Gene3D" id="3.20.20.300">
    <property type="entry name" value="Glycoside hydrolase, family 3, N-terminal domain"/>
    <property type="match status" value="1"/>
</dbReference>
<dbReference type="Gene3D" id="3.40.50.1700">
    <property type="entry name" value="Glycoside hydrolase family 3 C-terminal domain"/>
    <property type="match status" value="1"/>
</dbReference>
<proteinExistence type="inferred from homology"/>
<comment type="similarity">
    <text evidence="2 6">Belongs to the glycosyl hydrolase 3 family.</text>
</comment>
<dbReference type="InterPro" id="IPR050226">
    <property type="entry name" value="NagZ_Beta-hexosaminidase"/>
</dbReference>
<evidence type="ECO:0000259" key="8">
    <source>
        <dbReference type="Pfam" id="PF00933"/>
    </source>
</evidence>
<evidence type="ECO:0000259" key="9">
    <source>
        <dbReference type="Pfam" id="PF01915"/>
    </source>
</evidence>
<dbReference type="InterPro" id="IPR019800">
    <property type="entry name" value="Glyco_hydro_3_AS"/>
</dbReference>
<dbReference type="AlphaFoldDB" id="A0A7W3LMX9"/>
<dbReference type="PROSITE" id="PS00775">
    <property type="entry name" value="GLYCOSYL_HYDROL_F3"/>
    <property type="match status" value="1"/>
</dbReference>
<evidence type="ECO:0000313" key="10">
    <source>
        <dbReference type="EMBL" id="MBA8951098.1"/>
    </source>
</evidence>
<dbReference type="InterPro" id="IPR002772">
    <property type="entry name" value="Glyco_hydro_3_C"/>
</dbReference>
<feature type="domain" description="Glycoside hydrolase family 3 N-terminal" evidence="8">
    <location>
        <begin position="45"/>
        <end position="366"/>
    </location>
</feature>
<feature type="signal peptide" evidence="7">
    <location>
        <begin position="1"/>
        <end position="25"/>
    </location>
</feature>
<dbReference type="Pfam" id="PF01915">
    <property type="entry name" value="Glyco_hydro_3_C"/>
    <property type="match status" value="1"/>
</dbReference>
<dbReference type="InterPro" id="IPR001764">
    <property type="entry name" value="Glyco_hydro_3_N"/>
</dbReference>
<keyword evidence="7" id="KW-0732">Signal</keyword>
<dbReference type="PANTHER" id="PTHR30480">
    <property type="entry name" value="BETA-HEXOSAMINIDASE-RELATED"/>
    <property type="match status" value="1"/>
</dbReference>
<name>A0A7W3LMX9_ACTNM</name>
<keyword evidence="5 6" id="KW-0326">Glycosidase</keyword>
<evidence type="ECO:0000256" key="2">
    <source>
        <dbReference type="ARBA" id="ARBA00005336"/>
    </source>
</evidence>
<sequence length="574" mass="61288">MRNRLTATLLTAALGLPLAPAAAHAQVGGDRCDPRAQLARMTDAEKVGQMVMAVTHDGPDGMPNEQTRQAIQDLKIGSVITSEPRTPELAARYSNQVQRWAAGTRPGLPLLVSGDFEFGTTHNVREGTTPLPNAMGLGAARDPRLARDAARVTAAEARAMGFHWNYAPVADVNTNPANPIIGVRSFGERTGLVRDLVATQVRAYRDAGVVATPKHFPGHGDTRNDSHLDLPAVEYDRTTLERVHLPPFRAAVDAGAEAIMTAHVVVKAIDPDLPATLSPKVLTGLLRREMGFRGLIVTDGMDMDAIDKNWGTREATVMAVRAGADVVMSTGEHQTQVDAVDALLDAVRSGELPRRRVDESVLRVLGLKCANVKNRYVSPALAERVAGNAAFRHRAAELGRAATTLVKNEGRVLPFDARDTERTLVAGVTQTEQLANAVDAVASGPVTRWQAATTDPTDAEIAEAVRRAREADRVVVATYSSGPLPAGQARLVDALLATGRPVAAVATGLPYDYAAYPRVKAYVASYATTARTQRTNLTMHRATAEVLFGRRPGGRLPVTIAGHFPFGHGLTYGG</sequence>
<dbReference type="InterPro" id="IPR036962">
    <property type="entry name" value="Glyco_hydro_3_N_sf"/>
</dbReference>
<dbReference type="InterPro" id="IPR036881">
    <property type="entry name" value="Glyco_hydro_3_C_sf"/>
</dbReference>
<dbReference type="PANTHER" id="PTHR30480:SF13">
    <property type="entry name" value="BETA-HEXOSAMINIDASE"/>
    <property type="match status" value="1"/>
</dbReference>
<comment type="catalytic activity">
    <reaction evidence="1">
        <text>Hydrolysis of terminal non-reducing N-acetyl-D-hexosamine residues in N-acetyl-beta-D-hexosaminides.</text>
        <dbReference type="EC" id="3.2.1.52"/>
    </reaction>
</comment>
<dbReference type="GO" id="GO:0009254">
    <property type="term" value="P:peptidoglycan turnover"/>
    <property type="evidence" value="ECO:0007669"/>
    <property type="project" value="TreeGrafter"/>
</dbReference>
<keyword evidence="4 6" id="KW-0378">Hydrolase</keyword>
<evidence type="ECO:0000256" key="6">
    <source>
        <dbReference type="RuleBase" id="RU361161"/>
    </source>
</evidence>
<comment type="caution">
    <text evidence="10">The sequence shown here is derived from an EMBL/GenBank/DDBJ whole genome shotgun (WGS) entry which is preliminary data.</text>
</comment>
<keyword evidence="11" id="KW-1185">Reference proteome</keyword>
<dbReference type="EC" id="3.2.1.52" evidence="3"/>
<evidence type="ECO:0000256" key="1">
    <source>
        <dbReference type="ARBA" id="ARBA00001231"/>
    </source>
</evidence>
<reference evidence="10 11" key="1">
    <citation type="submission" date="2020-08" db="EMBL/GenBank/DDBJ databases">
        <title>Genomic Encyclopedia of Type Strains, Phase IV (KMG-IV): sequencing the most valuable type-strain genomes for metagenomic binning, comparative biology and taxonomic classification.</title>
        <authorList>
            <person name="Goeker M."/>
        </authorList>
    </citation>
    <scope>NUCLEOTIDE SEQUENCE [LARGE SCALE GENOMIC DNA]</scope>
    <source>
        <strain evidence="10 11">DSM 44197</strain>
    </source>
</reference>
<evidence type="ECO:0000313" key="11">
    <source>
        <dbReference type="Proteomes" id="UP000572680"/>
    </source>
</evidence>
<evidence type="ECO:0000256" key="4">
    <source>
        <dbReference type="ARBA" id="ARBA00022801"/>
    </source>
</evidence>
<evidence type="ECO:0000256" key="7">
    <source>
        <dbReference type="SAM" id="SignalP"/>
    </source>
</evidence>
<dbReference type="Pfam" id="PF00933">
    <property type="entry name" value="Glyco_hydro_3"/>
    <property type="match status" value="1"/>
</dbReference>
<dbReference type="SUPFAM" id="SSF51445">
    <property type="entry name" value="(Trans)glycosidases"/>
    <property type="match status" value="1"/>
</dbReference>
<evidence type="ECO:0000256" key="5">
    <source>
        <dbReference type="ARBA" id="ARBA00023295"/>
    </source>
</evidence>
<dbReference type="SUPFAM" id="SSF52279">
    <property type="entry name" value="Beta-D-glucan exohydrolase, C-terminal domain"/>
    <property type="match status" value="1"/>
</dbReference>
<dbReference type="PRINTS" id="PR00133">
    <property type="entry name" value="GLHYDRLASE3"/>
</dbReference>
<feature type="domain" description="Glycoside hydrolase family 3 C-terminal" evidence="9">
    <location>
        <begin position="404"/>
        <end position="562"/>
    </location>
</feature>
<dbReference type="EMBL" id="JACJIA010000003">
    <property type="protein sequence ID" value="MBA8951098.1"/>
    <property type="molecule type" value="Genomic_DNA"/>
</dbReference>
<organism evidence="10 11">
    <name type="scientific">Actinomadura namibiensis</name>
    <dbReference type="NCBI Taxonomy" id="182080"/>
    <lineage>
        <taxon>Bacteria</taxon>
        <taxon>Bacillati</taxon>
        <taxon>Actinomycetota</taxon>
        <taxon>Actinomycetes</taxon>
        <taxon>Streptosporangiales</taxon>
        <taxon>Thermomonosporaceae</taxon>
        <taxon>Actinomadura</taxon>
    </lineage>
</organism>
<protein>
    <recommendedName>
        <fullName evidence="3">beta-N-acetylhexosaminidase</fullName>
        <ecNumber evidence="3">3.2.1.52</ecNumber>
    </recommendedName>
</protein>
<dbReference type="GO" id="GO:0004563">
    <property type="term" value="F:beta-N-acetylhexosaminidase activity"/>
    <property type="evidence" value="ECO:0007669"/>
    <property type="project" value="UniProtKB-EC"/>
</dbReference>